<keyword evidence="1" id="KW-0808">Transferase</keyword>
<dbReference type="Gene3D" id="1.25.40.10">
    <property type="entry name" value="Tetratricopeptide repeat domain"/>
    <property type="match status" value="1"/>
</dbReference>
<dbReference type="Pfam" id="PF13469">
    <property type="entry name" value="Sulfotransfer_3"/>
    <property type="match status" value="1"/>
</dbReference>
<reference evidence="2 3" key="1">
    <citation type="submission" date="2017-10" db="EMBL/GenBank/DDBJ databases">
        <title>Whole genome sequencing of members of genus Pseudoxanthomonas.</title>
        <authorList>
            <person name="Kumar S."/>
            <person name="Bansal K."/>
            <person name="Kaur A."/>
            <person name="Patil P."/>
            <person name="Sharma S."/>
            <person name="Patil P.B."/>
        </authorList>
    </citation>
    <scope>NUCLEOTIDE SEQUENCE [LARGE SCALE GENOMIC DNA]</scope>
    <source>
        <strain evidence="2 3">DSM 17801</strain>
    </source>
</reference>
<keyword evidence="3" id="KW-1185">Reference proteome</keyword>
<organism evidence="2 3">
    <name type="scientific">Pseudoxanthomonas daejeonensis</name>
    <dbReference type="NCBI Taxonomy" id="266062"/>
    <lineage>
        <taxon>Bacteria</taxon>
        <taxon>Pseudomonadati</taxon>
        <taxon>Pseudomonadota</taxon>
        <taxon>Gammaproteobacteria</taxon>
        <taxon>Lysobacterales</taxon>
        <taxon>Lysobacteraceae</taxon>
        <taxon>Pseudoxanthomonas</taxon>
    </lineage>
</organism>
<evidence type="ECO:0008006" key="4">
    <source>
        <dbReference type="Google" id="ProtNLM"/>
    </source>
</evidence>
<dbReference type="SUPFAM" id="SSF52540">
    <property type="entry name" value="P-loop containing nucleoside triphosphate hydrolases"/>
    <property type="match status" value="1"/>
</dbReference>
<dbReference type="PANTHER" id="PTHR12788">
    <property type="entry name" value="PROTEIN-TYROSINE SULFOTRANSFERASE 2"/>
    <property type="match status" value="1"/>
</dbReference>
<dbReference type="EMBL" id="PDWN01000006">
    <property type="protein sequence ID" value="KAF1695117.1"/>
    <property type="molecule type" value="Genomic_DNA"/>
</dbReference>
<proteinExistence type="predicted"/>
<comment type="caution">
    <text evidence="2">The sequence shown here is derived from an EMBL/GenBank/DDBJ whole genome shotgun (WGS) entry which is preliminary data.</text>
</comment>
<name>A0ABQ6Z8T4_9GAMM</name>
<dbReference type="InterPro" id="IPR026634">
    <property type="entry name" value="TPST-like"/>
</dbReference>
<dbReference type="Gene3D" id="3.40.50.300">
    <property type="entry name" value="P-loop containing nucleotide triphosphate hydrolases"/>
    <property type="match status" value="1"/>
</dbReference>
<dbReference type="PANTHER" id="PTHR12788:SF10">
    <property type="entry name" value="PROTEIN-TYROSINE SULFOTRANSFERASE"/>
    <property type="match status" value="1"/>
</dbReference>
<gene>
    <name evidence="2" type="ORF">CSC65_07860</name>
</gene>
<dbReference type="InterPro" id="IPR027417">
    <property type="entry name" value="P-loop_NTPase"/>
</dbReference>
<dbReference type="Proteomes" id="UP000788419">
    <property type="component" value="Unassembled WGS sequence"/>
</dbReference>
<dbReference type="SUPFAM" id="SSF48452">
    <property type="entry name" value="TPR-like"/>
    <property type="match status" value="1"/>
</dbReference>
<accession>A0ABQ6Z8T4</accession>
<protein>
    <recommendedName>
        <fullName evidence="4">Sulfotransferase family protein</fullName>
    </recommendedName>
</protein>
<evidence type="ECO:0000313" key="2">
    <source>
        <dbReference type="EMBL" id="KAF1695117.1"/>
    </source>
</evidence>
<evidence type="ECO:0000256" key="1">
    <source>
        <dbReference type="ARBA" id="ARBA00022679"/>
    </source>
</evidence>
<sequence length="532" mass="58485">MEAAMLGHPIQMGAMQSVTESWQAAQRLEAAAAWQQAQPLYASILAQEPDHVPARLRMSRLEQFADRYGPARAHALHAAEAVRRGIGVRNIGYVSGRLLDFAEEGEVASLILSADWRDPEVIRHSPTLAQHLWLSGRYADALRLLDAIEPLTTPHPLLHFTRANVLRYLGDMPAAERHYEACLALSPGMADAHWALATHSRANPPLSRLPRLQRALQDASDDAARAHLLYARFREHDDAGDTAAAWDALSSGAALMHRRDAFCARLEAEMLETLMDAPVAPPGSGDATGPRPVFVVGMPRTGTTLLDRVLGNHPQVHSLGERNDLAAAISEASGHFFHPALRSGVPELMEMAARADVGERYLRRVRRDAPSVSHLVDKNPLNLFCIPAILRALPRARVLVLRREPMDACFSNLKELFQGGAYAYSYALEDLAGHCRNVRRWTAHWARVAPESVRVVDYEALVRDPASVAASLLPFLDLPAHASLHDIAGNTAPVSTASSSQVREGVHQRAVGAWRRYEAQLQPLREMLGEHA</sequence>
<dbReference type="InterPro" id="IPR011990">
    <property type="entry name" value="TPR-like_helical_dom_sf"/>
</dbReference>
<evidence type="ECO:0000313" key="3">
    <source>
        <dbReference type="Proteomes" id="UP000788419"/>
    </source>
</evidence>